<organism evidence="1 2">
    <name type="scientific">Phytohabitans aurantiacus</name>
    <dbReference type="NCBI Taxonomy" id="3016789"/>
    <lineage>
        <taxon>Bacteria</taxon>
        <taxon>Bacillati</taxon>
        <taxon>Actinomycetota</taxon>
        <taxon>Actinomycetes</taxon>
        <taxon>Micromonosporales</taxon>
        <taxon>Micromonosporaceae</taxon>
    </lineage>
</organism>
<accession>A0ABQ5QWP4</accession>
<keyword evidence="2" id="KW-1185">Reference proteome</keyword>
<protein>
    <recommendedName>
        <fullName evidence="3">Secreted protein</fullName>
    </recommendedName>
</protein>
<evidence type="ECO:0000313" key="1">
    <source>
        <dbReference type="EMBL" id="GLH98687.1"/>
    </source>
</evidence>
<dbReference type="EMBL" id="BSDI01000018">
    <property type="protein sequence ID" value="GLH98687.1"/>
    <property type="molecule type" value="Genomic_DNA"/>
</dbReference>
<evidence type="ECO:0000313" key="2">
    <source>
        <dbReference type="Proteomes" id="UP001144280"/>
    </source>
</evidence>
<dbReference type="Proteomes" id="UP001144280">
    <property type="component" value="Unassembled WGS sequence"/>
</dbReference>
<reference evidence="1" key="1">
    <citation type="submission" date="2022-12" db="EMBL/GenBank/DDBJ databases">
        <title>New Phytohabitans aurantiacus sp. RD004123 nov., an actinomycete isolated from soil.</title>
        <authorList>
            <person name="Triningsih D.W."/>
            <person name="Harunari E."/>
            <person name="Igarashi Y."/>
        </authorList>
    </citation>
    <scope>NUCLEOTIDE SEQUENCE</scope>
    <source>
        <strain evidence="1">RD004123</strain>
    </source>
</reference>
<name>A0ABQ5QWP4_9ACTN</name>
<gene>
    <name evidence="1" type="ORF">Pa4123_39620</name>
</gene>
<comment type="caution">
    <text evidence="1">The sequence shown here is derived from an EMBL/GenBank/DDBJ whole genome shotgun (WGS) entry which is preliminary data.</text>
</comment>
<evidence type="ECO:0008006" key="3">
    <source>
        <dbReference type="Google" id="ProtNLM"/>
    </source>
</evidence>
<proteinExistence type="predicted"/>
<sequence>MARSPGTTGDSVAMRIIIRGFVAFAVAMAALLAIAAPARAEGCMGPCWGKDTRADAPYTAGAGSALFFADGEYMYVTDWHKDGAGVRVHFSVNYGAWQERTNTNGAHNQTLYNLSYGENLSFRFFVCLSNNGTNLAGTCSTMVYAHT</sequence>